<name>A0A2P2QYF6_RHIMU</name>
<protein>
    <submittedName>
        <fullName evidence="2">Uncharacterized protein</fullName>
    </submittedName>
</protein>
<evidence type="ECO:0000313" key="2">
    <source>
        <dbReference type="EMBL" id="MBX72056.1"/>
    </source>
</evidence>
<feature type="chain" id="PRO_5015165032" evidence="1">
    <location>
        <begin position="25"/>
        <end position="74"/>
    </location>
</feature>
<feature type="signal peptide" evidence="1">
    <location>
        <begin position="1"/>
        <end position="24"/>
    </location>
</feature>
<dbReference type="EMBL" id="GGEC01091572">
    <property type="protein sequence ID" value="MBX72056.1"/>
    <property type="molecule type" value="Transcribed_RNA"/>
</dbReference>
<dbReference type="AlphaFoldDB" id="A0A2P2QYF6"/>
<keyword evidence="1" id="KW-0732">Signal</keyword>
<evidence type="ECO:0000256" key="1">
    <source>
        <dbReference type="SAM" id="SignalP"/>
    </source>
</evidence>
<proteinExistence type="predicted"/>
<accession>A0A2P2QYF6</accession>
<reference evidence="2" key="1">
    <citation type="submission" date="2018-02" db="EMBL/GenBank/DDBJ databases">
        <title>Rhizophora mucronata_Transcriptome.</title>
        <authorList>
            <person name="Meera S.P."/>
            <person name="Sreeshan A."/>
            <person name="Augustine A."/>
        </authorList>
    </citation>
    <scope>NUCLEOTIDE SEQUENCE</scope>
    <source>
        <tissue evidence="2">Leaf</tissue>
    </source>
</reference>
<sequence length="74" mass="8510">MEIQNQKGLLLVLSFPSFWSCSRALNLCGTATNYMLSSLFIHKTVSNYILFFICSSRGRERKPKTLSLKLSKQY</sequence>
<organism evidence="2">
    <name type="scientific">Rhizophora mucronata</name>
    <name type="common">Asiatic mangrove</name>
    <dbReference type="NCBI Taxonomy" id="61149"/>
    <lineage>
        <taxon>Eukaryota</taxon>
        <taxon>Viridiplantae</taxon>
        <taxon>Streptophyta</taxon>
        <taxon>Embryophyta</taxon>
        <taxon>Tracheophyta</taxon>
        <taxon>Spermatophyta</taxon>
        <taxon>Magnoliopsida</taxon>
        <taxon>eudicotyledons</taxon>
        <taxon>Gunneridae</taxon>
        <taxon>Pentapetalae</taxon>
        <taxon>rosids</taxon>
        <taxon>fabids</taxon>
        <taxon>Malpighiales</taxon>
        <taxon>Rhizophoraceae</taxon>
        <taxon>Rhizophora</taxon>
    </lineage>
</organism>